<evidence type="ECO:0000313" key="1">
    <source>
        <dbReference type="EMBL" id="CAA9280317.1"/>
    </source>
</evidence>
<organism evidence="1">
    <name type="scientific">uncultured Coleofasciculus sp</name>
    <dbReference type="NCBI Taxonomy" id="1267456"/>
    <lineage>
        <taxon>Bacteria</taxon>
        <taxon>Bacillati</taxon>
        <taxon>Cyanobacteriota</taxon>
        <taxon>Cyanophyceae</taxon>
        <taxon>Coleofasciculales</taxon>
        <taxon>Coleofasciculaceae</taxon>
        <taxon>Coleofasciculus</taxon>
        <taxon>environmental samples</taxon>
    </lineage>
</organism>
<sequence length="52" mass="6112">MPQPSCKKRDVDYFITNVSNSVATAEWIVTTYAQRNWVEVFYREALIMVRAI</sequence>
<gene>
    <name evidence="1" type="ORF">AVDCRST_MAG92-3484</name>
</gene>
<name>A0A6J4JK23_9CYAN</name>
<accession>A0A6J4JK23</accession>
<protein>
    <submittedName>
        <fullName evidence="1">Mobile element protein</fullName>
    </submittedName>
</protein>
<dbReference type="AlphaFoldDB" id="A0A6J4JK23"/>
<dbReference type="EMBL" id="CADCTM010000593">
    <property type="protein sequence ID" value="CAA9280317.1"/>
    <property type="molecule type" value="Genomic_DNA"/>
</dbReference>
<proteinExistence type="predicted"/>
<reference evidence="1" key="1">
    <citation type="submission" date="2020-02" db="EMBL/GenBank/DDBJ databases">
        <authorList>
            <person name="Meier V. D."/>
        </authorList>
    </citation>
    <scope>NUCLEOTIDE SEQUENCE</scope>
    <source>
        <strain evidence="1">AVDCRST_MAG92</strain>
    </source>
</reference>